<sequence>MSGFVRRRPFSSFFLLLLMLLLTLLSGWIWHERVALWAFPDIISAYTAKEYCSCRYVMNNDAGYCRGYVKQWLPFSGFVDDEAARRVTVSGMGRSNSAQWTGERQGCRLQP</sequence>
<evidence type="ECO:0008006" key="3">
    <source>
        <dbReference type="Google" id="ProtNLM"/>
    </source>
</evidence>
<dbReference type="RefSeq" id="WP_092272004.1">
    <property type="nucleotide sequence ID" value="NZ_JBJGXP010000001.1"/>
</dbReference>
<proteinExistence type="predicted"/>
<dbReference type="AlphaFoldDB" id="A0A1H1RBU7"/>
<gene>
    <name evidence="1" type="ORF">SAMN05216222_1219</name>
</gene>
<dbReference type="STRING" id="1148509.SAMN05216222_1219"/>
<name>A0A1H1RBU7_9PSED</name>
<protein>
    <recommendedName>
        <fullName evidence="3">Amidase</fullName>
    </recommendedName>
</protein>
<evidence type="ECO:0000313" key="1">
    <source>
        <dbReference type="EMBL" id="SDS33143.1"/>
    </source>
</evidence>
<evidence type="ECO:0000313" key="2">
    <source>
        <dbReference type="Proteomes" id="UP000198481"/>
    </source>
</evidence>
<dbReference type="EMBL" id="LT629762">
    <property type="protein sequence ID" value="SDS33143.1"/>
    <property type="molecule type" value="Genomic_DNA"/>
</dbReference>
<accession>A0A1H1RBU7</accession>
<organism evidence="1 2">
    <name type="scientific">Pseudomonas prosekii</name>
    <dbReference type="NCBI Taxonomy" id="1148509"/>
    <lineage>
        <taxon>Bacteria</taxon>
        <taxon>Pseudomonadati</taxon>
        <taxon>Pseudomonadota</taxon>
        <taxon>Gammaproteobacteria</taxon>
        <taxon>Pseudomonadales</taxon>
        <taxon>Pseudomonadaceae</taxon>
        <taxon>Pseudomonas</taxon>
    </lineage>
</organism>
<reference evidence="1 2" key="1">
    <citation type="submission" date="2016-10" db="EMBL/GenBank/DDBJ databases">
        <authorList>
            <person name="de Groot N.N."/>
        </authorList>
    </citation>
    <scope>NUCLEOTIDE SEQUENCE [LARGE SCALE GENOMIC DNA]</scope>
    <source>
        <strain evidence="1 2">LMG 26867</strain>
    </source>
</reference>
<dbReference type="Proteomes" id="UP000198481">
    <property type="component" value="Chromosome I"/>
</dbReference>